<dbReference type="KEGG" id="acht:bsdcttw_26260"/>
<evidence type="ECO:0000313" key="1">
    <source>
        <dbReference type="EMBL" id="BCJ99585.1"/>
    </source>
</evidence>
<name>A0A7I8DR39_9FIRM</name>
<reference evidence="1 2" key="2">
    <citation type="submission" date="2020-08" db="EMBL/GenBank/DDBJ databases">
        <authorList>
            <person name="Ueki A."/>
            <person name="Tonouchi A."/>
        </authorList>
    </citation>
    <scope>NUCLEOTIDE SEQUENCE [LARGE SCALE GENOMIC DNA]</scope>
    <source>
        <strain evidence="1 2">CTTW</strain>
    </source>
</reference>
<dbReference type="Proteomes" id="UP000515703">
    <property type="component" value="Chromosome"/>
</dbReference>
<accession>A0A7I8DR39</accession>
<dbReference type="EMBL" id="AP023368">
    <property type="protein sequence ID" value="BCJ99585.1"/>
    <property type="molecule type" value="Genomic_DNA"/>
</dbReference>
<reference evidence="1 2" key="1">
    <citation type="submission" date="2020-08" db="EMBL/GenBank/DDBJ databases">
        <title>Draft genome sequencing of an Anaerocolumna strain isolated from anoxic soil subjected to BSD treatment.</title>
        <authorList>
            <person name="Uek A."/>
            <person name="Tonouchi A."/>
        </authorList>
    </citation>
    <scope>NUCLEOTIDE SEQUENCE [LARGE SCALE GENOMIC DNA]</scope>
    <source>
        <strain evidence="1 2">CTTW</strain>
    </source>
</reference>
<evidence type="ECO:0000313" key="2">
    <source>
        <dbReference type="Proteomes" id="UP000515703"/>
    </source>
</evidence>
<protein>
    <submittedName>
        <fullName evidence="1">Uncharacterized protein</fullName>
    </submittedName>
</protein>
<sequence length="58" mass="6669">MEIHILEIISIADKVFKQRFIVKYPTRKTISTEFANKCGVEGLQKQIDAIAYKGKINE</sequence>
<gene>
    <name evidence="1" type="ORF">bsdcttw_26260</name>
</gene>
<keyword evidence="2" id="KW-1185">Reference proteome</keyword>
<organism evidence="1 2">
    <name type="scientific">Anaerocolumna chitinilytica</name>
    <dbReference type="NCBI Taxonomy" id="1727145"/>
    <lineage>
        <taxon>Bacteria</taxon>
        <taxon>Bacillati</taxon>
        <taxon>Bacillota</taxon>
        <taxon>Clostridia</taxon>
        <taxon>Lachnospirales</taxon>
        <taxon>Lachnospiraceae</taxon>
        <taxon>Anaerocolumna</taxon>
    </lineage>
</organism>
<proteinExistence type="predicted"/>
<dbReference type="AlphaFoldDB" id="A0A7I8DR39"/>